<dbReference type="RefSeq" id="WP_039349272.1">
    <property type="nucleotide sequence ID" value="NZ_JSXC01000030.1"/>
</dbReference>
<evidence type="ECO:0000313" key="2">
    <source>
        <dbReference type="EMBL" id="KHN51883.1"/>
    </source>
</evidence>
<proteinExistence type="predicted"/>
<feature type="domain" description="DUF7683" evidence="1">
    <location>
        <begin position="4"/>
        <end position="78"/>
    </location>
</feature>
<reference evidence="2 3" key="1">
    <citation type="submission" date="2014-10" db="EMBL/GenBank/DDBJ databases">
        <title>Genome sequence of Pectobacterium carotovorum M022.</title>
        <authorList>
            <person name="Chan K.-G."/>
            <person name="Tan W.-S."/>
        </authorList>
    </citation>
    <scope>NUCLEOTIDE SEQUENCE [LARGE SCALE GENOMIC DNA]</scope>
    <source>
        <strain evidence="2 3">M022</strain>
    </source>
</reference>
<dbReference type="AlphaFoldDB" id="A0A7V8L6A5"/>
<dbReference type="Pfam" id="PF24731">
    <property type="entry name" value="DUF7683"/>
    <property type="match status" value="1"/>
</dbReference>
<comment type="caution">
    <text evidence="2">The sequence shown here is derived from an EMBL/GenBank/DDBJ whole genome shotgun (WGS) entry which is preliminary data.</text>
</comment>
<sequence>MIVYSVEIYDKITEDIVREINIPKSQIDEIAKIMKWQDSEKKSFIKGVGGFDLTTEQAMLLEKLLGEDFFSEDVIIQISGGNI</sequence>
<dbReference type="InterPro" id="IPR056100">
    <property type="entry name" value="DUF7683"/>
</dbReference>
<organism evidence="2 3">
    <name type="scientific">Pectobacterium fontis</name>
    <dbReference type="NCBI Taxonomy" id="2558042"/>
    <lineage>
        <taxon>Bacteria</taxon>
        <taxon>Pseudomonadati</taxon>
        <taxon>Pseudomonadota</taxon>
        <taxon>Gammaproteobacteria</taxon>
        <taxon>Enterobacterales</taxon>
        <taxon>Pectobacteriaceae</taxon>
        <taxon>Pectobacterium</taxon>
    </lineage>
</organism>
<evidence type="ECO:0000313" key="3">
    <source>
        <dbReference type="Proteomes" id="UP000053038"/>
    </source>
</evidence>
<name>A0A7V8L6A5_9GAMM</name>
<evidence type="ECO:0000259" key="1">
    <source>
        <dbReference type="Pfam" id="PF24731"/>
    </source>
</evidence>
<keyword evidence="3" id="KW-1185">Reference proteome</keyword>
<protein>
    <recommendedName>
        <fullName evidence="1">DUF7683 domain-containing protein</fullName>
    </recommendedName>
</protein>
<dbReference type="OrthoDB" id="6557055at2"/>
<dbReference type="EMBL" id="JSXC01000030">
    <property type="protein sequence ID" value="KHN51883.1"/>
    <property type="molecule type" value="Genomic_DNA"/>
</dbReference>
<gene>
    <name evidence="2" type="ORF">OI69_09455</name>
</gene>
<accession>A0A7V8L6A5</accession>
<dbReference type="Proteomes" id="UP000053038">
    <property type="component" value="Unassembled WGS sequence"/>
</dbReference>